<organism evidence="1 2">
    <name type="scientific">Ideonella alba</name>
    <dbReference type="NCBI Taxonomy" id="2824118"/>
    <lineage>
        <taxon>Bacteria</taxon>
        <taxon>Pseudomonadati</taxon>
        <taxon>Pseudomonadota</taxon>
        <taxon>Betaproteobacteria</taxon>
        <taxon>Burkholderiales</taxon>
        <taxon>Sphaerotilaceae</taxon>
        <taxon>Ideonella</taxon>
    </lineage>
</organism>
<gene>
    <name evidence="1" type="ORF">KAK03_08955</name>
</gene>
<name>A0A941BF25_9BURK</name>
<evidence type="ECO:0000313" key="1">
    <source>
        <dbReference type="EMBL" id="MBQ0930617.1"/>
    </source>
</evidence>
<sequence>MKPAVSLPKSDWTIQREQRREDDSAVYYLLASDRTKLNLSVYIDKSTACSDADNCLKAALSNKSYKDATELTLIASGQFKGATFFLDQPAGLPIRQAHVLAAAYVDGIWFDIHISMAGKERPDLAPLLELLKSVELR</sequence>
<proteinExistence type="predicted"/>
<accession>A0A941BF25</accession>
<comment type="caution">
    <text evidence="1">The sequence shown here is derived from an EMBL/GenBank/DDBJ whole genome shotgun (WGS) entry which is preliminary data.</text>
</comment>
<dbReference type="EMBL" id="JAGQDD010000004">
    <property type="protein sequence ID" value="MBQ0930617.1"/>
    <property type="molecule type" value="Genomic_DNA"/>
</dbReference>
<dbReference type="RefSeq" id="WP_210853503.1">
    <property type="nucleotide sequence ID" value="NZ_JAGQDD010000004.1"/>
</dbReference>
<keyword evidence="2" id="KW-1185">Reference proteome</keyword>
<reference evidence="1 2" key="1">
    <citation type="submission" date="2021-04" db="EMBL/GenBank/DDBJ databases">
        <title>The genome sequence of Ideonella sp. 3Y2.</title>
        <authorList>
            <person name="Liu Y."/>
        </authorList>
    </citation>
    <scope>NUCLEOTIDE SEQUENCE [LARGE SCALE GENOMIC DNA]</scope>
    <source>
        <strain evidence="1 2">3Y2</strain>
    </source>
</reference>
<protein>
    <submittedName>
        <fullName evidence="1">Uncharacterized protein</fullName>
    </submittedName>
</protein>
<evidence type="ECO:0000313" key="2">
    <source>
        <dbReference type="Proteomes" id="UP000676246"/>
    </source>
</evidence>
<dbReference type="Proteomes" id="UP000676246">
    <property type="component" value="Unassembled WGS sequence"/>
</dbReference>
<dbReference type="AlphaFoldDB" id="A0A941BF25"/>